<name>A0A917AE71_9RHOB</name>
<dbReference type="InterPro" id="IPR002625">
    <property type="entry name" value="Smr_dom"/>
</dbReference>
<evidence type="ECO:0000313" key="3">
    <source>
        <dbReference type="EMBL" id="GGE46353.1"/>
    </source>
</evidence>
<proteinExistence type="predicted"/>
<evidence type="ECO:0000259" key="2">
    <source>
        <dbReference type="PROSITE" id="PS50828"/>
    </source>
</evidence>
<protein>
    <submittedName>
        <fullName evidence="3">DNA mismatch repair protein MutS</fullName>
    </submittedName>
</protein>
<dbReference type="Proteomes" id="UP000612855">
    <property type="component" value="Unassembled WGS sequence"/>
</dbReference>
<dbReference type="Pfam" id="PF01713">
    <property type="entry name" value="Smr"/>
    <property type="match status" value="1"/>
</dbReference>
<evidence type="ECO:0000256" key="1">
    <source>
        <dbReference type="SAM" id="MobiDB-lite"/>
    </source>
</evidence>
<dbReference type="Gene3D" id="3.30.1370.110">
    <property type="match status" value="1"/>
</dbReference>
<sequence length="193" mass="21635">MSRRLKPEELELWNRVAGTADRINRPLSRTEEQRPKPKKPRAADPDPLPTFRIGQTAQGRGPGHDLMGSVSDRLTDAPLRMDRKMHTKMKRGKLSPDARIDLHGMTLDRAHPALTGFIMRAASDGKRLVLVITGKGKDRDSDGPIPVRRGILRHHVPHWLSVPPLSQLILQVTPAHISHGGGGAYYVYLRRLR</sequence>
<keyword evidence="4" id="KW-1185">Reference proteome</keyword>
<dbReference type="PROSITE" id="PS50828">
    <property type="entry name" value="SMR"/>
    <property type="match status" value="1"/>
</dbReference>
<feature type="region of interest" description="Disordered" evidence="1">
    <location>
        <begin position="1"/>
        <end position="76"/>
    </location>
</feature>
<gene>
    <name evidence="3" type="ORF">GCM10011360_37080</name>
</gene>
<dbReference type="InterPro" id="IPR036063">
    <property type="entry name" value="Smr_dom_sf"/>
</dbReference>
<accession>A0A917AE71</accession>
<dbReference type="PANTHER" id="PTHR35562:SF2">
    <property type="entry name" value="DNA ENDONUCLEASE SMRA-RELATED"/>
    <property type="match status" value="1"/>
</dbReference>
<reference evidence="4" key="1">
    <citation type="journal article" date="2019" name="Int. J. Syst. Evol. Microbiol.">
        <title>The Global Catalogue of Microorganisms (GCM) 10K type strain sequencing project: providing services to taxonomists for standard genome sequencing and annotation.</title>
        <authorList>
            <consortium name="The Broad Institute Genomics Platform"/>
            <consortium name="The Broad Institute Genome Sequencing Center for Infectious Disease"/>
            <person name="Wu L."/>
            <person name="Ma J."/>
        </authorList>
    </citation>
    <scope>NUCLEOTIDE SEQUENCE [LARGE SCALE GENOMIC DNA]</scope>
    <source>
        <strain evidence="4">CGMCC 1.12664</strain>
    </source>
</reference>
<feature type="domain" description="Smr" evidence="2">
    <location>
        <begin position="100"/>
        <end position="190"/>
    </location>
</feature>
<dbReference type="RefSeq" id="WP_188479304.1">
    <property type="nucleotide sequence ID" value="NZ_BMFJ01000002.1"/>
</dbReference>
<dbReference type="SMART" id="SM00463">
    <property type="entry name" value="SMR"/>
    <property type="match status" value="1"/>
</dbReference>
<dbReference type="SUPFAM" id="SSF160443">
    <property type="entry name" value="SMR domain-like"/>
    <property type="match status" value="1"/>
</dbReference>
<dbReference type="AlphaFoldDB" id="A0A917AE71"/>
<feature type="compositionally biased region" description="Basic and acidic residues" evidence="1">
    <location>
        <begin position="22"/>
        <end position="35"/>
    </location>
</feature>
<dbReference type="PANTHER" id="PTHR35562">
    <property type="entry name" value="DNA ENDONUCLEASE SMRA-RELATED"/>
    <property type="match status" value="1"/>
</dbReference>
<evidence type="ECO:0000313" key="4">
    <source>
        <dbReference type="Proteomes" id="UP000612855"/>
    </source>
</evidence>
<dbReference type="EMBL" id="BMFJ01000002">
    <property type="protein sequence ID" value="GGE46353.1"/>
    <property type="molecule type" value="Genomic_DNA"/>
</dbReference>
<comment type="caution">
    <text evidence="3">The sequence shown here is derived from an EMBL/GenBank/DDBJ whole genome shotgun (WGS) entry which is preliminary data.</text>
</comment>
<organism evidence="3 4">
    <name type="scientific">Primorskyibacter flagellatus</name>
    <dbReference type="NCBI Taxonomy" id="1387277"/>
    <lineage>
        <taxon>Bacteria</taxon>
        <taxon>Pseudomonadati</taxon>
        <taxon>Pseudomonadota</taxon>
        <taxon>Alphaproteobacteria</taxon>
        <taxon>Rhodobacterales</taxon>
        <taxon>Roseobacteraceae</taxon>
        <taxon>Primorskyibacter</taxon>
    </lineage>
</organism>